<protein>
    <submittedName>
        <fullName evidence="2">Uncharacterized protein</fullName>
    </submittedName>
</protein>
<feature type="region of interest" description="Disordered" evidence="1">
    <location>
        <begin position="1"/>
        <end position="128"/>
    </location>
</feature>
<dbReference type="AlphaFoldDB" id="A0AAV7UFA3"/>
<feature type="compositionally biased region" description="Polar residues" evidence="1">
    <location>
        <begin position="45"/>
        <end position="58"/>
    </location>
</feature>
<sequence length="128" mass="12945">MWKSRATLHLACAQSHSKSQGCHRSPEVGEQQERTGAPGSVEHPSASTTVDAQASVAASTGPARRTPPIGSAASLSSEEAAAGSSPRNARAPTGLPASLTVTAEAADAPEAPLNGVQGGRRSSFPLHR</sequence>
<name>A0AAV7UFA3_PLEWA</name>
<dbReference type="Proteomes" id="UP001066276">
    <property type="component" value="Chromosome 3_1"/>
</dbReference>
<evidence type="ECO:0000256" key="1">
    <source>
        <dbReference type="SAM" id="MobiDB-lite"/>
    </source>
</evidence>
<keyword evidence="3" id="KW-1185">Reference proteome</keyword>
<reference evidence="2" key="1">
    <citation type="journal article" date="2022" name="bioRxiv">
        <title>Sequencing and chromosome-scale assembly of the giantPleurodeles waltlgenome.</title>
        <authorList>
            <person name="Brown T."/>
            <person name="Elewa A."/>
            <person name="Iarovenko S."/>
            <person name="Subramanian E."/>
            <person name="Araus A.J."/>
            <person name="Petzold A."/>
            <person name="Susuki M."/>
            <person name="Suzuki K.-i.T."/>
            <person name="Hayashi T."/>
            <person name="Toyoda A."/>
            <person name="Oliveira C."/>
            <person name="Osipova E."/>
            <person name="Leigh N.D."/>
            <person name="Simon A."/>
            <person name="Yun M.H."/>
        </authorList>
    </citation>
    <scope>NUCLEOTIDE SEQUENCE</scope>
    <source>
        <strain evidence="2">20211129_DDA</strain>
        <tissue evidence="2">Liver</tissue>
    </source>
</reference>
<feature type="compositionally biased region" description="Basic and acidic residues" evidence="1">
    <location>
        <begin position="24"/>
        <end position="33"/>
    </location>
</feature>
<evidence type="ECO:0000313" key="2">
    <source>
        <dbReference type="EMBL" id="KAJ1187001.1"/>
    </source>
</evidence>
<evidence type="ECO:0000313" key="3">
    <source>
        <dbReference type="Proteomes" id="UP001066276"/>
    </source>
</evidence>
<dbReference type="EMBL" id="JANPWB010000005">
    <property type="protein sequence ID" value="KAJ1187001.1"/>
    <property type="molecule type" value="Genomic_DNA"/>
</dbReference>
<proteinExistence type="predicted"/>
<comment type="caution">
    <text evidence="2">The sequence shown here is derived from an EMBL/GenBank/DDBJ whole genome shotgun (WGS) entry which is preliminary data.</text>
</comment>
<gene>
    <name evidence="2" type="ORF">NDU88_003780</name>
</gene>
<feature type="compositionally biased region" description="Low complexity" evidence="1">
    <location>
        <begin position="70"/>
        <end position="85"/>
    </location>
</feature>
<organism evidence="2 3">
    <name type="scientific">Pleurodeles waltl</name>
    <name type="common">Iberian ribbed newt</name>
    <dbReference type="NCBI Taxonomy" id="8319"/>
    <lineage>
        <taxon>Eukaryota</taxon>
        <taxon>Metazoa</taxon>
        <taxon>Chordata</taxon>
        <taxon>Craniata</taxon>
        <taxon>Vertebrata</taxon>
        <taxon>Euteleostomi</taxon>
        <taxon>Amphibia</taxon>
        <taxon>Batrachia</taxon>
        <taxon>Caudata</taxon>
        <taxon>Salamandroidea</taxon>
        <taxon>Salamandridae</taxon>
        <taxon>Pleurodelinae</taxon>
        <taxon>Pleurodeles</taxon>
    </lineage>
</organism>
<accession>A0AAV7UFA3</accession>